<organism evidence="1 2">
    <name type="scientific">Desulfitobacterium hafniense (strain Y51)</name>
    <dbReference type="NCBI Taxonomy" id="138119"/>
    <lineage>
        <taxon>Bacteria</taxon>
        <taxon>Bacillati</taxon>
        <taxon>Bacillota</taxon>
        <taxon>Clostridia</taxon>
        <taxon>Eubacteriales</taxon>
        <taxon>Desulfitobacteriaceae</taxon>
        <taxon>Desulfitobacterium</taxon>
    </lineage>
</organism>
<keyword evidence="2" id="KW-1185">Reference proteome</keyword>
<dbReference type="AlphaFoldDB" id="Q24N15"/>
<reference evidence="1 2" key="1">
    <citation type="journal article" date="2006" name="J. Bacteriol.">
        <title>Complete genome sequence of the dehalorespiring bacterium Desulfitobacterium hafniense Y51 and comparison with Dehalococcoides ethenogenes 195.</title>
        <authorList>
            <person name="Nonaka H."/>
            <person name="Keresztes G."/>
            <person name="Shinoda Y."/>
            <person name="Ikenaga Y."/>
            <person name="Abe M."/>
            <person name="Naito K."/>
            <person name="Inatomi K."/>
            <person name="Furukawa K."/>
            <person name="Inui M."/>
            <person name="Yukawa H."/>
        </authorList>
    </citation>
    <scope>NUCLEOTIDE SEQUENCE [LARGE SCALE GENOMIC DNA]</scope>
    <source>
        <strain evidence="1 2">Y51</strain>
    </source>
</reference>
<accession>Q24N15</accession>
<dbReference type="KEGG" id="dsy:DSY4788"/>
<name>Q24N15_DESHY</name>
<dbReference type="Proteomes" id="UP000001946">
    <property type="component" value="Chromosome"/>
</dbReference>
<dbReference type="HOGENOM" id="CLU_2478267_0_0_9"/>
<proteinExistence type="predicted"/>
<sequence>MAVLSCLPKSAQLSPPKSRCTALILWASADRSIPARLPPTQLILFISSPEFVSATDLFHLGFHAEALRPPADKTDTGIRAAHVAGRI</sequence>
<protein>
    <submittedName>
        <fullName evidence="1">Uncharacterized protein</fullName>
    </submittedName>
</protein>
<evidence type="ECO:0000313" key="1">
    <source>
        <dbReference type="EMBL" id="BAE86577.1"/>
    </source>
</evidence>
<evidence type="ECO:0000313" key="2">
    <source>
        <dbReference type="Proteomes" id="UP000001946"/>
    </source>
</evidence>
<gene>
    <name evidence="1" type="ordered locus">DSY4788</name>
</gene>
<dbReference type="EMBL" id="AP008230">
    <property type="protein sequence ID" value="BAE86577.1"/>
    <property type="molecule type" value="Genomic_DNA"/>
</dbReference>